<evidence type="ECO:0000256" key="1">
    <source>
        <dbReference type="SAM" id="SignalP"/>
    </source>
</evidence>
<keyword evidence="3" id="KW-1185">Reference proteome</keyword>
<dbReference type="EMBL" id="PPSL01000002">
    <property type="protein sequence ID" value="PQJ11755.1"/>
    <property type="molecule type" value="Genomic_DNA"/>
</dbReference>
<evidence type="ECO:0008006" key="4">
    <source>
        <dbReference type="Google" id="ProtNLM"/>
    </source>
</evidence>
<dbReference type="Proteomes" id="UP000239872">
    <property type="component" value="Unassembled WGS sequence"/>
</dbReference>
<feature type="signal peptide" evidence="1">
    <location>
        <begin position="1"/>
        <end position="24"/>
    </location>
</feature>
<dbReference type="AlphaFoldDB" id="A0A2S7SYU8"/>
<dbReference type="RefSeq" id="WP_105038635.1">
    <property type="nucleotide sequence ID" value="NZ_PPSL01000002.1"/>
</dbReference>
<keyword evidence="1" id="KW-0732">Signal</keyword>
<proteinExistence type="predicted"/>
<name>A0A2S7SYU8_9BACT</name>
<feature type="chain" id="PRO_5015485500" description="Lipoprotein" evidence="1">
    <location>
        <begin position="25"/>
        <end position="74"/>
    </location>
</feature>
<organism evidence="2 3">
    <name type="scientific">Flavipsychrobacter stenotrophus</name>
    <dbReference type="NCBI Taxonomy" id="2077091"/>
    <lineage>
        <taxon>Bacteria</taxon>
        <taxon>Pseudomonadati</taxon>
        <taxon>Bacteroidota</taxon>
        <taxon>Chitinophagia</taxon>
        <taxon>Chitinophagales</taxon>
        <taxon>Chitinophagaceae</taxon>
        <taxon>Flavipsychrobacter</taxon>
    </lineage>
</organism>
<reference evidence="2 3" key="1">
    <citation type="submission" date="2018-01" db="EMBL/GenBank/DDBJ databases">
        <title>A novel member of the phylum Bacteroidetes isolated from glacier ice.</title>
        <authorList>
            <person name="Liu Q."/>
            <person name="Xin Y.-H."/>
        </authorList>
    </citation>
    <scope>NUCLEOTIDE SEQUENCE [LARGE SCALE GENOMIC DNA]</scope>
    <source>
        <strain evidence="2 3">RB1R16</strain>
    </source>
</reference>
<dbReference type="PROSITE" id="PS51257">
    <property type="entry name" value="PROKAR_LIPOPROTEIN"/>
    <property type="match status" value="1"/>
</dbReference>
<gene>
    <name evidence="2" type="ORF">CJD36_008140</name>
</gene>
<evidence type="ECO:0000313" key="3">
    <source>
        <dbReference type="Proteomes" id="UP000239872"/>
    </source>
</evidence>
<evidence type="ECO:0000313" key="2">
    <source>
        <dbReference type="EMBL" id="PQJ11755.1"/>
    </source>
</evidence>
<accession>A0A2S7SYU8</accession>
<protein>
    <recommendedName>
        <fullName evidence="4">Lipoprotein</fullName>
    </recommendedName>
</protein>
<comment type="caution">
    <text evidence="2">The sequence shown here is derived from an EMBL/GenBank/DDBJ whole genome shotgun (WGS) entry which is preliminary data.</text>
</comment>
<sequence>MRTWTTFSLLAFTVMLISSCSKSAASSGQTCKCQGGLGGGMTQGMDSLSHTEAASRCSSYNGVGNDAFYNCHLE</sequence>